<dbReference type="Ensembl" id="ENSOMYT00000104577.2">
    <property type="protein sequence ID" value="ENSOMYP00000096256.1"/>
    <property type="gene ID" value="ENSOMYG00000043824.2"/>
</dbReference>
<dbReference type="SUPFAM" id="SSF81340">
    <property type="entry name" value="Clc chloride channel"/>
    <property type="match status" value="1"/>
</dbReference>
<evidence type="ECO:0000256" key="9">
    <source>
        <dbReference type="ARBA" id="ARBA00023173"/>
    </source>
</evidence>
<proteinExistence type="predicted"/>
<evidence type="ECO:0000256" key="3">
    <source>
        <dbReference type="ARBA" id="ARBA00022692"/>
    </source>
</evidence>
<evidence type="ECO:0000256" key="11">
    <source>
        <dbReference type="SAM" id="Phobius"/>
    </source>
</evidence>
<dbReference type="InterPro" id="IPR050970">
    <property type="entry name" value="Cl_channel_volt-gated"/>
</dbReference>
<keyword evidence="5 11" id="KW-1133">Transmembrane helix</keyword>
<dbReference type="PANTHER" id="PTHR45720">
    <property type="entry name" value="CHLORIDE CHANNEL PROTEIN 2"/>
    <property type="match status" value="1"/>
</dbReference>
<evidence type="ECO:0000256" key="2">
    <source>
        <dbReference type="ARBA" id="ARBA00022448"/>
    </source>
</evidence>
<dbReference type="AlphaFoldDB" id="A0A8C7UR15"/>
<keyword evidence="9" id="KW-0407">Ion channel</keyword>
<evidence type="ECO:0000313" key="12">
    <source>
        <dbReference type="Ensembl" id="ENSOMYP00000096256.1"/>
    </source>
</evidence>
<accession>A0A8C7UR15</accession>
<keyword evidence="3 11" id="KW-0812">Transmembrane</keyword>
<dbReference type="Proteomes" id="UP000694395">
    <property type="component" value="Chromosome 16"/>
</dbReference>
<dbReference type="Pfam" id="PF00654">
    <property type="entry name" value="Voltage_CLC"/>
    <property type="match status" value="1"/>
</dbReference>
<dbReference type="GO" id="GO:0005886">
    <property type="term" value="C:plasma membrane"/>
    <property type="evidence" value="ECO:0007669"/>
    <property type="project" value="TreeGrafter"/>
</dbReference>
<dbReference type="InterPro" id="IPR001807">
    <property type="entry name" value="ClC"/>
</dbReference>
<evidence type="ECO:0000256" key="5">
    <source>
        <dbReference type="ARBA" id="ARBA00022989"/>
    </source>
</evidence>
<keyword evidence="4" id="KW-0677">Repeat</keyword>
<feature type="transmembrane region" description="Helical" evidence="11">
    <location>
        <begin position="299"/>
        <end position="324"/>
    </location>
</feature>
<feature type="transmembrane region" description="Helical" evidence="11">
    <location>
        <begin position="221"/>
        <end position="246"/>
    </location>
</feature>
<dbReference type="CDD" id="cd03683">
    <property type="entry name" value="ClC_1_like"/>
    <property type="match status" value="1"/>
</dbReference>
<dbReference type="Gene3D" id="3.10.580.10">
    <property type="entry name" value="CBS-domain"/>
    <property type="match status" value="1"/>
</dbReference>
<reference evidence="12" key="1">
    <citation type="submission" date="2020-07" db="EMBL/GenBank/DDBJ databases">
        <title>A long reads based de novo assembly of the rainbow trout Arlee double haploid line genome.</title>
        <authorList>
            <person name="Gao G."/>
            <person name="Palti Y."/>
        </authorList>
    </citation>
    <scope>NUCLEOTIDE SEQUENCE [LARGE SCALE GENOMIC DNA]</scope>
</reference>
<dbReference type="Gene3D" id="1.10.3080.10">
    <property type="entry name" value="Clc chloride channel"/>
    <property type="match status" value="1"/>
</dbReference>
<name>A0A8C7UR15_ONCMY</name>
<keyword evidence="2" id="KW-0813">Transport</keyword>
<organism evidence="12 13">
    <name type="scientific">Oncorhynchus mykiss</name>
    <name type="common">Rainbow trout</name>
    <name type="synonym">Salmo gairdneri</name>
    <dbReference type="NCBI Taxonomy" id="8022"/>
    <lineage>
        <taxon>Eukaryota</taxon>
        <taxon>Metazoa</taxon>
        <taxon>Chordata</taxon>
        <taxon>Craniata</taxon>
        <taxon>Vertebrata</taxon>
        <taxon>Euteleostomi</taxon>
        <taxon>Actinopterygii</taxon>
        <taxon>Neopterygii</taxon>
        <taxon>Teleostei</taxon>
        <taxon>Protacanthopterygii</taxon>
        <taxon>Salmoniformes</taxon>
        <taxon>Salmonidae</taxon>
        <taxon>Salmoninae</taxon>
        <taxon>Oncorhynchus</taxon>
    </lineage>
</organism>
<dbReference type="SUPFAM" id="SSF54631">
    <property type="entry name" value="CBS-domain pair"/>
    <property type="match status" value="1"/>
</dbReference>
<feature type="transmembrane region" description="Helical" evidence="11">
    <location>
        <begin position="71"/>
        <end position="89"/>
    </location>
</feature>
<evidence type="ECO:0000256" key="7">
    <source>
        <dbReference type="ARBA" id="ARBA00023122"/>
    </source>
</evidence>
<keyword evidence="10" id="KW-0868">Chloride</keyword>
<keyword evidence="7" id="KW-0129">CBS domain</keyword>
<evidence type="ECO:0000256" key="4">
    <source>
        <dbReference type="ARBA" id="ARBA00022737"/>
    </source>
</evidence>
<keyword evidence="6" id="KW-0406">Ion transport</keyword>
<dbReference type="GeneTree" id="ENSGT00940000164106"/>
<reference evidence="12" key="3">
    <citation type="submission" date="2025-09" db="UniProtKB">
        <authorList>
            <consortium name="Ensembl"/>
        </authorList>
    </citation>
    <scope>IDENTIFICATION</scope>
</reference>
<evidence type="ECO:0000313" key="13">
    <source>
        <dbReference type="Proteomes" id="UP000694395"/>
    </source>
</evidence>
<dbReference type="PRINTS" id="PR00762">
    <property type="entry name" value="CLCHANNEL"/>
</dbReference>
<dbReference type="GO" id="GO:0005247">
    <property type="term" value="F:voltage-gated chloride channel activity"/>
    <property type="evidence" value="ECO:0007669"/>
    <property type="project" value="TreeGrafter"/>
</dbReference>
<keyword evidence="13" id="KW-1185">Reference proteome</keyword>
<evidence type="ECO:0000256" key="10">
    <source>
        <dbReference type="ARBA" id="ARBA00023214"/>
    </source>
</evidence>
<evidence type="ECO:0000256" key="8">
    <source>
        <dbReference type="ARBA" id="ARBA00023136"/>
    </source>
</evidence>
<reference evidence="12" key="2">
    <citation type="submission" date="2025-08" db="UniProtKB">
        <authorList>
            <consortium name="Ensembl"/>
        </authorList>
    </citation>
    <scope>IDENTIFICATION</scope>
</reference>
<dbReference type="InterPro" id="IPR046342">
    <property type="entry name" value="CBS_dom_sf"/>
</dbReference>
<gene>
    <name evidence="12" type="primary">clcnk</name>
</gene>
<comment type="subcellular location">
    <subcellularLocation>
        <location evidence="1">Membrane</location>
        <topology evidence="1">Multi-pass membrane protein</topology>
    </subcellularLocation>
</comment>
<feature type="transmembrane region" description="Helical" evidence="11">
    <location>
        <begin position="347"/>
        <end position="371"/>
    </location>
</feature>
<keyword evidence="9" id="KW-0869">Chloride channel</keyword>
<sequence length="740" mass="81200">MDCVQHIDSAKVNEGDKKDVELQNQRDKFIEGQRLLILTDEQPWKPWKRSRSWVKDFLVRVRCVMGSLMGMEWYCFAALGILTAFLSFLMDLSVAKLLRAHQWLYSQLEGHCLLQFLCWTLYPVSLSALSTSFSQSICPFSAGSGVPEVRTILSGVDMPHYLSLTNLFAKYVGLICTLAAGSTVFLGKVGPFVHLSTMVGAYLNQLCTVLRGVKEERTEGAMLVVAAAVGVASCFGAPISGVLFSVEVMSSHFALKDYCPCFFAAACGALTFHLLSMWSGEQETLRALFQTSFSEDLPFYPLEILVFAILGLLCGAVSCVYLFCHRWILLFIKTNKILIKVLSTEKALYSAMVVFLLASVTFPLSAGQYMASKLTIKQLLSSLLDSRQWTSQSHNASVVLQPNLCPWSEWIPSGNPYLTLGFFLFMKLWMLVLACTLPLPAGYFMPVFIYGAAIGRLFGEGLAFVSLNGVYLGQDRNPINPGGYALAGAAAFSGAVTHTLSPALLALELTGQSTHAAPILLATLVANALARSGQRPSFYDALSISKKLPHLPSLLKVCPRLFSVPIGKVLDPGGPVLERTAGPTEIQQVLNTCSQTQIPVVDTLDSRILLGSINRSDLQTFLCHNHNKVLKKQLVDMCSIRPVSVQLSPDTTVQEAHGVLSVLCGESLFVTERGRLSGVVTWPEVTSASRHAPTHAHTHIDITTPTTSLDSYTLYETYSTKVWTYLLIQGFFFILLFSTL</sequence>
<keyword evidence="8 11" id="KW-0472">Membrane</keyword>
<evidence type="ECO:0000256" key="1">
    <source>
        <dbReference type="ARBA" id="ARBA00004141"/>
    </source>
</evidence>
<dbReference type="FunFam" id="1.10.3080.10:FF:000012">
    <property type="entry name" value="Chloride channel K"/>
    <property type="match status" value="1"/>
</dbReference>
<protein>
    <submittedName>
        <fullName evidence="12">Chloride channel K</fullName>
    </submittedName>
</protein>
<feature type="transmembrane region" description="Helical" evidence="11">
    <location>
        <begin position="722"/>
        <end position="739"/>
    </location>
</feature>
<evidence type="ECO:0000256" key="6">
    <source>
        <dbReference type="ARBA" id="ARBA00023065"/>
    </source>
</evidence>
<dbReference type="InterPro" id="IPR014743">
    <property type="entry name" value="Cl-channel_core"/>
</dbReference>
<feature type="transmembrane region" description="Helical" evidence="11">
    <location>
        <begin position="258"/>
        <end position="279"/>
    </location>
</feature>
<dbReference type="GO" id="GO:0034707">
    <property type="term" value="C:chloride channel complex"/>
    <property type="evidence" value="ECO:0007669"/>
    <property type="project" value="UniProtKB-KW"/>
</dbReference>
<feature type="transmembrane region" description="Helical" evidence="11">
    <location>
        <begin position="168"/>
        <end position="187"/>
    </location>
</feature>
<dbReference type="PANTHER" id="PTHR45720:SF3">
    <property type="entry name" value="CHLORIDE CHANNEL PROTEIN CLC-KB"/>
    <property type="match status" value="1"/>
</dbReference>